<dbReference type="AlphaFoldDB" id="A0A7M5XB71"/>
<evidence type="ECO:0000313" key="3">
    <source>
        <dbReference type="Proteomes" id="UP000594262"/>
    </source>
</evidence>
<proteinExistence type="predicted"/>
<feature type="compositionally biased region" description="Low complexity" evidence="1">
    <location>
        <begin position="1"/>
        <end position="104"/>
    </location>
</feature>
<organism evidence="2 3">
    <name type="scientific">Clytia hemisphaerica</name>
    <dbReference type="NCBI Taxonomy" id="252671"/>
    <lineage>
        <taxon>Eukaryota</taxon>
        <taxon>Metazoa</taxon>
        <taxon>Cnidaria</taxon>
        <taxon>Hydrozoa</taxon>
        <taxon>Hydroidolina</taxon>
        <taxon>Leptothecata</taxon>
        <taxon>Obeliida</taxon>
        <taxon>Clytiidae</taxon>
        <taxon>Clytia</taxon>
    </lineage>
</organism>
<name>A0A7M5XB71_9CNID</name>
<feature type="region of interest" description="Disordered" evidence="1">
    <location>
        <begin position="1"/>
        <end position="111"/>
    </location>
</feature>
<dbReference type="Proteomes" id="UP000594262">
    <property type="component" value="Unplaced"/>
</dbReference>
<dbReference type="EnsemblMetazoa" id="CLYHEMT020702.1">
    <property type="protein sequence ID" value="CLYHEMP020702.1"/>
    <property type="gene ID" value="CLYHEMG020702"/>
</dbReference>
<protein>
    <submittedName>
        <fullName evidence="2">Uncharacterized protein</fullName>
    </submittedName>
</protein>
<sequence>MPMPASNSQSNGSGTNSASSQSERNSVSSESGTNSASNGGGTNSASNESGTSSASNGSGTNSATNGSGTNTASNGDETNSASNGGGTNSASDGSGTNSASNSATLTEDTTEVDTSSLLDNCQCDTLGKGLTPFIYTHYCKLQVPTDCCRLCDKAGGDYEYSCVAVSDNDKFFWQSFLGPLDYYCRQDSGALVVNMNS</sequence>
<evidence type="ECO:0000256" key="1">
    <source>
        <dbReference type="SAM" id="MobiDB-lite"/>
    </source>
</evidence>
<keyword evidence="3" id="KW-1185">Reference proteome</keyword>
<accession>A0A7M5XB71</accession>
<evidence type="ECO:0000313" key="2">
    <source>
        <dbReference type="EnsemblMetazoa" id="CLYHEMP020702.1"/>
    </source>
</evidence>
<reference evidence="2" key="1">
    <citation type="submission" date="2021-01" db="UniProtKB">
        <authorList>
            <consortium name="EnsemblMetazoa"/>
        </authorList>
    </citation>
    <scope>IDENTIFICATION</scope>
</reference>